<keyword evidence="1" id="KW-0175">Coiled coil</keyword>
<sequence length="836" mass="95270">MFKVNRIKLKGFTGMALHDVAEFDFSIKTPITIILGGNGSGKTSLLSVYFPVCPPKEDLKDGGSYTNYCQMDDVRYKCYVKRTGGTLHCSITNLETNEEIVSKVNPKVYNANIEDLFGLTKERKDLLNGESILTRAGTSQRRQWFTMLSTSNLTYALGFYTRLRKHLTALGNQADYVRGKIAETKVRVVEDETERLQLEERLKVLEAEISKLAASLAITPATDPNVDENYIRHLLAQCAEVSKFVVGGQAIPVQDDIDSAQLTIQNLNASIQSWGAVYTERNKALSALMDEEARQQYLMRNHSGLKEQLAQLTATVQQYEARGYLFKSLFDVQLTVDELKSANDAARDFAHTLQTNVDALTTRETIRSIQESLIPIENRITELAGKVVTLERLLAEDQAMLQHIRDTDEVSCPNCSHTFKPGVGKLTETDLQQRILTGTNHITVHTTEINGQRREQTALLDEMKRLQAIREIVMTYSRDRVLSILFKKLTEEGAFRENRSKFGGIVTAFFDEVTEATHYLREKLQLEKTREEWAEIARAQGNVDTTLEARLAVQRDAVNEALQAKYNVEGSLKHAQAHLDSLLRTKAAVENFKVLEGRLESAMRLYSNNLAVKEVENFRDMRWDQYSVARERYRLMQQELDKLAELEKELERLLKHQHTAKLMVTSFSPEKGVLRRHFFNSIARVTEMMSSYIEHVWAYPMQVLPCDMSEGDLDYRFPYRLKDNPEPVFDICKGSAAQRDIFDLTFRLTAYRCLGLKQYPLLLDEPGATFDEAHRNELVDFLKMLLNSDEFSQIIVISHNSEVHSKLVGADYCVLESEGITPPPVYNQNVKITYTD</sequence>
<dbReference type="KEGG" id="vg:29061778"/>
<dbReference type="Gene3D" id="1.10.287.1490">
    <property type="match status" value="1"/>
</dbReference>
<dbReference type="EMBL" id="KX397367">
    <property type="protein sequence ID" value="ANZ49024.1"/>
    <property type="molecule type" value="Genomic_DNA"/>
</dbReference>
<evidence type="ECO:0000313" key="3">
    <source>
        <dbReference type="Proteomes" id="UP000201594"/>
    </source>
</evidence>
<dbReference type="PANTHER" id="PTHR32114">
    <property type="entry name" value="ABC TRANSPORTER ABCH.3"/>
    <property type="match status" value="1"/>
</dbReference>
<dbReference type="RefSeq" id="YP_009278487.1">
    <property type="nucleotide sequence ID" value="NC_031007.1"/>
</dbReference>
<proteinExistence type="predicted"/>
<organism evidence="2 3">
    <name type="scientific">Erwinia phage vB_EamM_EarlPhillipIV</name>
    <dbReference type="NCBI Taxonomy" id="1883372"/>
    <lineage>
        <taxon>Viruses</taxon>
        <taxon>Duplodnaviria</taxon>
        <taxon>Heunggongvirae</taxon>
        <taxon>Uroviricota</taxon>
        <taxon>Caudoviricetes</taxon>
        <taxon>Chimalliviridae</taxon>
        <taxon>Derbicusvirus</taxon>
        <taxon>Derbicusvirus derbicus</taxon>
    </lineage>
</organism>
<gene>
    <name evidence="2" type="ORF">EARLPHILLIPIV_175</name>
</gene>
<protein>
    <submittedName>
        <fullName evidence="2">Putative SMC domain-containing protein</fullName>
    </submittedName>
</protein>
<dbReference type="Gene3D" id="3.40.50.300">
    <property type="entry name" value="P-loop containing nucleotide triphosphate hydrolases"/>
    <property type="match status" value="2"/>
</dbReference>
<feature type="coiled-coil region" evidence="1">
    <location>
        <begin position="626"/>
        <end position="663"/>
    </location>
</feature>
<dbReference type="Proteomes" id="UP000201594">
    <property type="component" value="Segment"/>
</dbReference>
<dbReference type="InterPro" id="IPR027417">
    <property type="entry name" value="P-loop_NTPase"/>
</dbReference>
<dbReference type="GeneID" id="29061778"/>
<accession>A0A1B2ICT1</accession>
<feature type="coiled-coil region" evidence="1">
    <location>
        <begin position="188"/>
        <end position="215"/>
    </location>
</feature>
<reference evidence="2 3" key="1">
    <citation type="submission" date="2016-06" db="EMBL/GenBank/DDBJ databases">
        <authorList>
            <person name="Kjaerup R.B."/>
            <person name="Dalgaard T.S."/>
            <person name="Juul-Madsen H.R."/>
        </authorList>
    </citation>
    <scope>NUCLEOTIDE SEQUENCE [LARGE SCALE GENOMIC DNA]</scope>
</reference>
<dbReference type="PANTHER" id="PTHR32114:SF2">
    <property type="entry name" value="ABC TRANSPORTER ABCH.3"/>
    <property type="match status" value="1"/>
</dbReference>
<dbReference type="SUPFAM" id="SSF52540">
    <property type="entry name" value="P-loop containing nucleoside triphosphate hydrolases"/>
    <property type="match status" value="1"/>
</dbReference>
<evidence type="ECO:0000313" key="2">
    <source>
        <dbReference type="EMBL" id="ANZ49024.1"/>
    </source>
</evidence>
<dbReference type="OrthoDB" id="1903at10239"/>
<evidence type="ECO:0000256" key="1">
    <source>
        <dbReference type="SAM" id="Coils"/>
    </source>
</evidence>
<name>A0A1B2ICT1_9CAUD</name>